<evidence type="ECO:0000313" key="4">
    <source>
        <dbReference type="Proteomes" id="UP000708148"/>
    </source>
</evidence>
<evidence type="ECO:0000313" key="3">
    <source>
        <dbReference type="EMBL" id="CAD7694897.1"/>
    </source>
</evidence>
<dbReference type="SUPFAM" id="SSF55961">
    <property type="entry name" value="Bet v1-like"/>
    <property type="match status" value="1"/>
</dbReference>
<evidence type="ECO:0000256" key="1">
    <source>
        <dbReference type="SAM" id="Phobius"/>
    </source>
</evidence>
<dbReference type="PANTHER" id="PTHR19308">
    <property type="entry name" value="PHOSPHATIDYLCHOLINE TRANSFER PROTEIN"/>
    <property type="match status" value="1"/>
</dbReference>
<keyword evidence="4" id="KW-1185">Reference proteome</keyword>
<keyword evidence="1" id="KW-0812">Transmembrane</keyword>
<keyword evidence="1" id="KW-0472">Membrane</keyword>
<dbReference type="InterPro" id="IPR002913">
    <property type="entry name" value="START_lipid-bd_dom"/>
</dbReference>
<evidence type="ECO:0000259" key="2">
    <source>
        <dbReference type="PROSITE" id="PS50848"/>
    </source>
</evidence>
<sequence length="442" mass="49463">MAAAGKGAGMRALTQRLLGMAGPALLVGLFAWLMLVDGWATGWPPTGSEGEEEGEEEGSSWSQKVRRLPRDLLLVFLLGVLYLRSKAGRLGWSSPAASVTEEVPRQAHLTSEFEDLTEADIRSIKHLSNGHDCVGALQSLNASHTHRLKKAVPDIFLLHLGELMGEKSAVKALQMLGRTGEVGQPCALFGELREKGTWDSNWSNPVVKSRQGITFETSKRRWRNGLFVYRTTTVFEDCSPAQFRTFNMDTASRKSWDWSMEEWRRIEEASDNSTKTDSCFYFHEARMPGPMCNRVYGCARRVWDQPDGGCYWITKSATHPSILDKRRTVRVDEYTSGSVIRATKSRQGLSTPAVELTSVYYDDPKMRPMAYNLAMKTAFWAAMQATEHAFRKFLEESGAGEATDSQTRGLAGGRQSGRRRWRKVVRGVVWGGIAFVLHKVVK</sequence>
<dbReference type="Pfam" id="PF01852">
    <property type="entry name" value="START"/>
    <property type="match status" value="1"/>
</dbReference>
<gene>
    <name evidence="3" type="ORF">OSTQU699_LOCUS257</name>
</gene>
<dbReference type="Proteomes" id="UP000708148">
    <property type="component" value="Unassembled WGS sequence"/>
</dbReference>
<reference evidence="3" key="1">
    <citation type="submission" date="2020-12" db="EMBL/GenBank/DDBJ databases">
        <authorList>
            <person name="Iha C."/>
        </authorList>
    </citation>
    <scope>NUCLEOTIDE SEQUENCE</scope>
</reference>
<name>A0A8S1IJS4_9CHLO</name>
<dbReference type="PROSITE" id="PS50848">
    <property type="entry name" value="START"/>
    <property type="match status" value="1"/>
</dbReference>
<dbReference type="GO" id="GO:0008289">
    <property type="term" value="F:lipid binding"/>
    <property type="evidence" value="ECO:0007669"/>
    <property type="project" value="InterPro"/>
</dbReference>
<dbReference type="PANTHER" id="PTHR19308:SF39">
    <property type="entry name" value="PHOSPHATIDYLCHOLINE TRANSFER PROTEIN"/>
    <property type="match status" value="1"/>
</dbReference>
<dbReference type="EMBL" id="CAJHUC010000280">
    <property type="protein sequence ID" value="CAD7694897.1"/>
    <property type="molecule type" value="Genomic_DNA"/>
</dbReference>
<dbReference type="Gene3D" id="3.30.530.20">
    <property type="match status" value="1"/>
</dbReference>
<accession>A0A8S1IJS4</accession>
<organism evidence="3 4">
    <name type="scientific">Ostreobium quekettii</name>
    <dbReference type="NCBI Taxonomy" id="121088"/>
    <lineage>
        <taxon>Eukaryota</taxon>
        <taxon>Viridiplantae</taxon>
        <taxon>Chlorophyta</taxon>
        <taxon>core chlorophytes</taxon>
        <taxon>Ulvophyceae</taxon>
        <taxon>TCBD clade</taxon>
        <taxon>Bryopsidales</taxon>
        <taxon>Ostreobineae</taxon>
        <taxon>Ostreobiaceae</taxon>
        <taxon>Ostreobium</taxon>
    </lineage>
</organism>
<dbReference type="OrthoDB" id="1295045at2759"/>
<keyword evidence="1" id="KW-1133">Transmembrane helix</keyword>
<feature type="domain" description="START" evidence="2">
    <location>
        <begin position="199"/>
        <end position="369"/>
    </location>
</feature>
<dbReference type="InterPro" id="IPR051213">
    <property type="entry name" value="START_lipid_transfer"/>
</dbReference>
<proteinExistence type="predicted"/>
<dbReference type="GO" id="GO:0005737">
    <property type="term" value="C:cytoplasm"/>
    <property type="evidence" value="ECO:0007669"/>
    <property type="project" value="UniProtKB-ARBA"/>
</dbReference>
<protein>
    <recommendedName>
        <fullName evidence="2">START domain-containing protein</fullName>
    </recommendedName>
</protein>
<comment type="caution">
    <text evidence="3">The sequence shown here is derived from an EMBL/GenBank/DDBJ whole genome shotgun (WGS) entry which is preliminary data.</text>
</comment>
<dbReference type="AlphaFoldDB" id="A0A8S1IJS4"/>
<feature type="transmembrane region" description="Helical" evidence="1">
    <location>
        <begin position="17"/>
        <end position="35"/>
    </location>
</feature>
<dbReference type="InterPro" id="IPR023393">
    <property type="entry name" value="START-like_dom_sf"/>
</dbReference>